<comment type="caution">
    <text evidence="8">Lacks conserved residue(s) required for the propagation of feature annotation.</text>
</comment>
<comment type="domain">
    <text evidence="8">The N-terminal domain determines nucleotide recognition and specific binding, while the C-terminal domain determines the specific binding to the target protein.</text>
</comment>
<keyword evidence="6 8" id="KW-0342">GTP-binding</keyword>
<keyword evidence="4 8" id="KW-0547">Nucleotide-binding</keyword>
<dbReference type="InterPro" id="IPR025877">
    <property type="entry name" value="MobA-like_NTP_Trfase"/>
</dbReference>
<evidence type="ECO:0000256" key="1">
    <source>
        <dbReference type="ARBA" id="ARBA00022490"/>
    </source>
</evidence>
<comment type="catalytic activity">
    <reaction evidence="8">
        <text>Mo-molybdopterin + GTP + H(+) = Mo-molybdopterin guanine dinucleotide + diphosphate</text>
        <dbReference type="Rhea" id="RHEA:34243"/>
        <dbReference type="ChEBI" id="CHEBI:15378"/>
        <dbReference type="ChEBI" id="CHEBI:33019"/>
        <dbReference type="ChEBI" id="CHEBI:37565"/>
        <dbReference type="ChEBI" id="CHEBI:71302"/>
        <dbReference type="ChEBI" id="CHEBI:71310"/>
        <dbReference type="EC" id="2.7.7.77"/>
    </reaction>
</comment>
<evidence type="ECO:0000313" key="10">
    <source>
        <dbReference type="EMBL" id="TWU35894.1"/>
    </source>
</evidence>
<dbReference type="GO" id="GO:0005525">
    <property type="term" value="F:GTP binding"/>
    <property type="evidence" value="ECO:0007669"/>
    <property type="project" value="UniProtKB-UniRule"/>
</dbReference>
<dbReference type="PANTHER" id="PTHR19136:SF81">
    <property type="entry name" value="MOLYBDENUM COFACTOR GUANYLYLTRANSFERASE"/>
    <property type="match status" value="1"/>
</dbReference>
<dbReference type="OrthoDB" id="9788394at2"/>
<comment type="caution">
    <text evidence="10">The sequence shown here is derived from an EMBL/GenBank/DDBJ whole genome shotgun (WGS) entry which is preliminary data.</text>
</comment>
<accession>A0A5C6DII3</accession>
<comment type="subcellular location">
    <subcellularLocation>
        <location evidence="8">Cytoplasm</location>
    </subcellularLocation>
</comment>
<dbReference type="InterPro" id="IPR029044">
    <property type="entry name" value="Nucleotide-diphossugar_trans"/>
</dbReference>
<dbReference type="GO" id="GO:0005737">
    <property type="term" value="C:cytoplasm"/>
    <property type="evidence" value="ECO:0007669"/>
    <property type="project" value="UniProtKB-SubCell"/>
</dbReference>
<evidence type="ECO:0000313" key="11">
    <source>
        <dbReference type="Proteomes" id="UP000319143"/>
    </source>
</evidence>
<keyword evidence="1 8" id="KW-0963">Cytoplasm</keyword>
<evidence type="ECO:0000256" key="4">
    <source>
        <dbReference type="ARBA" id="ARBA00022741"/>
    </source>
</evidence>
<feature type="domain" description="MobA-like NTP transferase" evidence="9">
    <location>
        <begin position="7"/>
        <end position="165"/>
    </location>
</feature>
<dbReference type="Pfam" id="PF12804">
    <property type="entry name" value="NTP_transf_3"/>
    <property type="match status" value="1"/>
</dbReference>
<dbReference type="EC" id="2.7.7.77" evidence="8"/>
<comment type="similarity">
    <text evidence="8">Belongs to the MobA family.</text>
</comment>
<feature type="binding site" evidence="8">
    <location>
        <position position="103"/>
    </location>
    <ligand>
        <name>GTP</name>
        <dbReference type="ChEBI" id="CHEBI:37565"/>
    </ligand>
</feature>
<dbReference type="SUPFAM" id="SSF53448">
    <property type="entry name" value="Nucleotide-diphospho-sugar transferases"/>
    <property type="match status" value="1"/>
</dbReference>
<dbReference type="PANTHER" id="PTHR19136">
    <property type="entry name" value="MOLYBDENUM COFACTOR GUANYLYLTRANSFERASE"/>
    <property type="match status" value="1"/>
</dbReference>
<keyword evidence="11" id="KW-1185">Reference proteome</keyword>
<dbReference type="InterPro" id="IPR013482">
    <property type="entry name" value="Molybde_CF_guanTrfase"/>
</dbReference>
<comment type="cofactor">
    <cofactor evidence="8">
        <name>Mg(2+)</name>
        <dbReference type="ChEBI" id="CHEBI:18420"/>
    </cofactor>
</comment>
<dbReference type="EMBL" id="SJPV01000006">
    <property type="protein sequence ID" value="TWU35894.1"/>
    <property type="molecule type" value="Genomic_DNA"/>
</dbReference>
<dbReference type="GO" id="GO:0006777">
    <property type="term" value="P:Mo-molybdopterin cofactor biosynthetic process"/>
    <property type="evidence" value="ECO:0007669"/>
    <property type="project" value="UniProtKB-KW"/>
</dbReference>
<dbReference type="RefSeq" id="WP_146527971.1">
    <property type="nucleotide sequence ID" value="NZ_SJPV01000006.1"/>
</dbReference>
<evidence type="ECO:0000256" key="7">
    <source>
        <dbReference type="ARBA" id="ARBA00023150"/>
    </source>
</evidence>
<dbReference type="Proteomes" id="UP000319143">
    <property type="component" value="Unassembled WGS sequence"/>
</dbReference>
<proteinExistence type="inferred from homology"/>
<organism evidence="10 11">
    <name type="scientific">Novipirellula artificiosorum</name>
    <dbReference type="NCBI Taxonomy" id="2528016"/>
    <lineage>
        <taxon>Bacteria</taxon>
        <taxon>Pseudomonadati</taxon>
        <taxon>Planctomycetota</taxon>
        <taxon>Planctomycetia</taxon>
        <taxon>Pirellulales</taxon>
        <taxon>Pirellulaceae</taxon>
        <taxon>Novipirellula</taxon>
    </lineage>
</organism>
<dbReference type="CDD" id="cd02503">
    <property type="entry name" value="MobA"/>
    <property type="match status" value="1"/>
</dbReference>
<dbReference type="AlphaFoldDB" id="A0A5C6DII3"/>
<name>A0A5C6DII3_9BACT</name>
<keyword evidence="7 8" id="KW-0501">Molybdenum cofactor biosynthesis</keyword>
<evidence type="ECO:0000259" key="9">
    <source>
        <dbReference type="Pfam" id="PF12804"/>
    </source>
</evidence>
<evidence type="ECO:0000256" key="5">
    <source>
        <dbReference type="ARBA" id="ARBA00022842"/>
    </source>
</evidence>
<dbReference type="GO" id="GO:0046872">
    <property type="term" value="F:metal ion binding"/>
    <property type="evidence" value="ECO:0007669"/>
    <property type="project" value="UniProtKB-KW"/>
</dbReference>
<reference evidence="10 11" key="1">
    <citation type="submission" date="2019-02" db="EMBL/GenBank/DDBJ databases">
        <title>Deep-cultivation of Planctomycetes and their phenomic and genomic characterization uncovers novel biology.</title>
        <authorList>
            <person name="Wiegand S."/>
            <person name="Jogler M."/>
            <person name="Boedeker C."/>
            <person name="Pinto D."/>
            <person name="Vollmers J."/>
            <person name="Rivas-Marin E."/>
            <person name="Kohn T."/>
            <person name="Peeters S.H."/>
            <person name="Heuer A."/>
            <person name="Rast P."/>
            <person name="Oberbeckmann S."/>
            <person name="Bunk B."/>
            <person name="Jeske O."/>
            <person name="Meyerdierks A."/>
            <person name="Storesund J.E."/>
            <person name="Kallscheuer N."/>
            <person name="Luecker S."/>
            <person name="Lage O.M."/>
            <person name="Pohl T."/>
            <person name="Merkel B.J."/>
            <person name="Hornburger P."/>
            <person name="Mueller R.-W."/>
            <person name="Bruemmer F."/>
            <person name="Labrenz M."/>
            <person name="Spormann A.M."/>
            <person name="Op Den Camp H."/>
            <person name="Overmann J."/>
            <person name="Amann R."/>
            <person name="Jetten M.S.M."/>
            <person name="Mascher T."/>
            <person name="Medema M.H."/>
            <person name="Devos D.P."/>
            <person name="Kaster A.-K."/>
            <person name="Ovreas L."/>
            <person name="Rohde M."/>
            <person name="Galperin M.Y."/>
            <person name="Jogler C."/>
        </authorList>
    </citation>
    <scope>NUCLEOTIDE SEQUENCE [LARGE SCALE GENOMIC DNA]</scope>
    <source>
        <strain evidence="10 11">Poly41</strain>
    </source>
</reference>
<dbReference type="Gene3D" id="3.90.550.10">
    <property type="entry name" value="Spore Coat Polysaccharide Biosynthesis Protein SpsA, Chain A"/>
    <property type="match status" value="1"/>
</dbReference>
<dbReference type="HAMAP" id="MF_00316">
    <property type="entry name" value="MobA"/>
    <property type="match status" value="1"/>
</dbReference>
<evidence type="ECO:0000256" key="6">
    <source>
        <dbReference type="ARBA" id="ARBA00023134"/>
    </source>
</evidence>
<keyword evidence="2 8" id="KW-0808">Transferase</keyword>
<evidence type="ECO:0000256" key="8">
    <source>
        <dbReference type="HAMAP-Rule" id="MF_00316"/>
    </source>
</evidence>
<evidence type="ECO:0000256" key="2">
    <source>
        <dbReference type="ARBA" id="ARBA00022679"/>
    </source>
</evidence>
<comment type="function">
    <text evidence="8">Transfers a GMP moiety from GTP to Mo-molybdopterin (Mo-MPT) cofactor (Moco or molybdenum cofactor) to form Mo-molybdopterin guanine dinucleotide (Mo-MGD) cofactor.</text>
</comment>
<sequence>MNSRLLGIVLVGGRSSRMGTDKAKLLHPSGMTFLQHAVGRMREVCGQVCISGSAAESEGTDASTGCSILPDPVAYRGPVTGIAAAVDLAAQQQQEGCFVTPVDMPDLTAEHLRGLLHRWDQFPEMIVCATTENHNSIQPLVAIYPTRLQNELHQLAHSDQRSLFRWIRTQPYQAVPLQQTACKNVNTPTDLEDTLPKR</sequence>
<feature type="binding site" evidence="8">
    <location>
        <begin position="10"/>
        <end position="12"/>
    </location>
    <ligand>
        <name>GTP</name>
        <dbReference type="ChEBI" id="CHEBI:37565"/>
    </ligand>
</feature>
<gene>
    <name evidence="8 10" type="primary">mobA</name>
    <name evidence="10" type="ORF">Poly41_36450</name>
</gene>
<evidence type="ECO:0000256" key="3">
    <source>
        <dbReference type="ARBA" id="ARBA00022723"/>
    </source>
</evidence>
<dbReference type="GO" id="GO:0061603">
    <property type="term" value="F:molybdenum cofactor guanylyltransferase activity"/>
    <property type="evidence" value="ECO:0007669"/>
    <property type="project" value="UniProtKB-EC"/>
</dbReference>
<keyword evidence="10" id="KW-0548">Nucleotidyltransferase</keyword>
<feature type="binding site" evidence="8">
    <location>
        <position position="71"/>
    </location>
    <ligand>
        <name>GTP</name>
        <dbReference type="ChEBI" id="CHEBI:37565"/>
    </ligand>
</feature>
<keyword evidence="3 8" id="KW-0479">Metal-binding</keyword>
<protein>
    <recommendedName>
        <fullName evidence="8">Probable molybdenum cofactor guanylyltransferase</fullName>
        <shortName evidence="8">MoCo guanylyltransferase</shortName>
        <ecNumber evidence="8">2.7.7.77</ecNumber>
    </recommendedName>
    <alternativeName>
        <fullName evidence="8">GTP:molybdopterin guanylyltransferase</fullName>
    </alternativeName>
    <alternativeName>
        <fullName evidence="8">Mo-MPT guanylyltransferase</fullName>
    </alternativeName>
    <alternativeName>
        <fullName evidence="8">Molybdopterin guanylyltransferase</fullName>
    </alternativeName>
    <alternativeName>
        <fullName evidence="8">Molybdopterin-guanine dinucleotide synthase</fullName>
        <shortName evidence="8">MGD synthase</shortName>
    </alternativeName>
</protein>
<keyword evidence="5 8" id="KW-0460">Magnesium</keyword>
<feature type="binding site" evidence="8">
    <location>
        <position position="103"/>
    </location>
    <ligand>
        <name>Mg(2+)</name>
        <dbReference type="ChEBI" id="CHEBI:18420"/>
    </ligand>
</feature>